<accession>A0A3D3R062</accession>
<organism evidence="2 3">
    <name type="scientific">Gimesia maris</name>
    <dbReference type="NCBI Taxonomy" id="122"/>
    <lineage>
        <taxon>Bacteria</taxon>
        <taxon>Pseudomonadati</taxon>
        <taxon>Planctomycetota</taxon>
        <taxon>Planctomycetia</taxon>
        <taxon>Planctomycetales</taxon>
        <taxon>Planctomycetaceae</taxon>
        <taxon>Gimesia</taxon>
    </lineage>
</organism>
<sequence length="280" mass="30978">PCHNQALAVLVLDEARQRGFNIDPANFQLQVDHTAKHLKRGLENYRAGKGQGGGPDTASYALWTLEIAGQKPDEVTTAVTGYLLARDKGRPHWIRNSTRPPSMSSDANTNYFVIRALQTFGSESQQPEIKARIADARQWLLDLKPASTEERVFQLRCLQTLSVDDAVQQTSVNELLKQQNADGGWSQLPEMQSDAYATGTVLVALLRSHLIDGDQPAIGKGIQYLVDTQQNDGSWHVISHAKPFQTYFETGFPYGKDQFISVTASSWATVALLLTQPKVD</sequence>
<reference evidence="2 3" key="1">
    <citation type="journal article" date="2018" name="Nat. Biotechnol.">
        <title>A standardized bacterial taxonomy based on genome phylogeny substantially revises the tree of life.</title>
        <authorList>
            <person name="Parks D.H."/>
            <person name="Chuvochina M."/>
            <person name="Waite D.W."/>
            <person name="Rinke C."/>
            <person name="Skarshewski A."/>
            <person name="Chaumeil P.A."/>
            <person name="Hugenholtz P."/>
        </authorList>
    </citation>
    <scope>NUCLEOTIDE SEQUENCE [LARGE SCALE GENOMIC DNA]</scope>
    <source>
        <strain evidence="2">UBA9375</strain>
    </source>
</reference>
<protein>
    <recommendedName>
        <fullName evidence="1">Squalene cyclase C-terminal domain-containing protein</fullName>
    </recommendedName>
</protein>
<gene>
    <name evidence="2" type="ORF">DIT97_03825</name>
</gene>
<dbReference type="Pfam" id="PF13243">
    <property type="entry name" value="SQHop_cyclase_C"/>
    <property type="match status" value="1"/>
</dbReference>
<dbReference type="Gene3D" id="1.50.10.20">
    <property type="match status" value="1"/>
</dbReference>
<evidence type="ECO:0000313" key="2">
    <source>
        <dbReference type="EMBL" id="HCO22223.1"/>
    </source>
</evidence>
<dbReference type="InterPro" id="IPR032696">
    <property type="entry name" value="SQ_cyclase_C"/>
</dbReference>
<dbReference type="InterPro" id="IPR008930">
    <property type="entry name" value="Terpenoid_cyclase/PrenylTrfase"/>
</dbReference>
<evidence type="ECO:0000259" key="1">
    <source>
        <dbReference type="Pfam" id="PF13243"/>
    </source>
</evidence>
<evidence type="ECO:0000313" key="3">
    <source>
        <dbReference type="Proteomes" id="UP000263642"/>
    </source>
</evidence>
<feature type="non-terminal residue" evidence="2">
    <location>
        <position position="1"/>
    </location>
</feature>
<feature type="domain" description="Squalene cyclase C-terminal" evidence="1">
    <location>
        <begin position="163"/>
        <end position="240"/>
    </location>
</feature>
<dbReference type="AlphaFoldDB" id="A0A3D3R062"/>
<dbReference type="EMBL" id="DQAY01000023">
    <property type="protein sequence ID" value="HCO22223.1"/>
    <property type="molecule type" value="Genomic_DNA"/>
</dbReference>
<dbReference type="CDD" id="cd00688">
    <property type="entry name" value="ISOPREN_C2_like"/>
    <property type="match status" value="1"/>
</dbReference>
<name>A0A3D3R062_9PLAN</name>
<dbReference type="SUPFAM" id="SSF48239">
    <property type="entry name" value="Terpenoid cyclases/Protein prenyltransferases"/>
    <property type="match status" value="1"/>
</dbReference>
<proteinExistence type="predicted"/>
<dbReference type="Proteomes" id="UP000263642">
    <property type="component" value="Unassembled WGS sequence"/>
</dbReference>
<comment type="caution">
    <text evidence="2">The sequence shown here is derived from an EMBL/GenBank/DDBJ whole genome shotgun (WGS) entry which is preliminary data.</text>
</comment>